<comment type="subcellular location">
    <subcellularLocation>
        <location evidence="2">Membrane</location>
    </subcellularLocation>
</comment>
<dbReference type="SUPFAM" id="SSF48576">
    <property type="entry name" value="Terpenoid synthases"/>
    <property type="match status" value="1"/>
</dbReference>
<dbReference type="GO" id="GO:0005789">
    <property type="term" value="C:endoplasmic reticulum membrane"/>
    <property type="evidence" value="ECO:0007669"/>
    <property type="project" value="TreeGrafter"/>
</dbReference>
<evidence type="ECO:0000256" key="8">
    <source>
        <dbReference type="ARBA" id="ARBA00022989"/>
    </source>
</evidence>
<dbReference type="FunFam" id="1.10.600.10:FF:000003">
    <property type="entry name" value="Farnesyl-diphosphate farnesyltransferase 1"/>
    <property type="match status" value="1"/>
</dbReference>
<comment type="similarity">
    <text evidence="3">Belongs to the phytoene/squalene synthase family.</text>
</comment>
<evidence type="ECO:0000256" key="9">
    <source>
        <dbReference type="ARBA" id="ARBA00023098"/>
    </source>
</evidence>
<evidence type="ECO:0000256" key="5">
    <source>
        <dbReference type="ARBA" id="ARBA00022516"/>
    </source>
</evidence>
<evidence type="ECO:0000313" key="12">
    <source>
        <dbReference type="EMBL" id="CAD9236914.1"/>
    </source>
</evidence>
<dbReference type="SFLD" id="SFLDS00005">
    <property type="entry name" value="Isoprenoid_Synthase_Type_I"/>
    <property type="match status" value="1"/>
</dbReference>
<dbReference type="EMBL" id="HBGH01016298">
    <property type="protein sequence ID" value="CAD9236914.1"/>
    <property type="molecule type" value="Transcribed_RNA"/>
</dbReference>
<organism evidence="12">
    <name type="scientific">Compsopogon caeruleus</name>
    <dbReference type="NCBI Taxonomy" id="31354"/>
    <lineage>
        <taxon>Eukaryota</taxon>
        <taxon>Rhodophyta</taxon>
        <taxon>Compsopogonophyceae</taxon>
        <taxon>Compsopogonales</taxon>
        <taxon>Compsopogonaceae</taxon>
        <taxon>Compsopogon</taxon>
    </lineage>
</organism>
<comment type="cofactor">
    <cofactor evidence="1">
        <name>Mg(2+)</name>
        <dbReference type="ChEBI" id="CHEBI:18420"/>
    </cofactor>
</comment>
<dbReference type="InterPro" id="IPR019845">
    <property type="entry name" value="Squalene/phytoene_synthase_CS"/>
</dbReference>
<dbReference type="PANTHER" id="PTHR11626:SF2">
    <property type="entry name" value="SQUALENE SYNTHASE"/>
    <property type="match status" value="1"/>
</dbReference>
<evidence type="ECO:0000256" key="1">
    <source>
        <dbReference type="ARBA" id="ARBA00001946"/>
    </source>
</evidence>
<accession>A0A7S1THX1</accession>
<dbReference type="InterPro" id="IPR006449">
    <property type="entry name" value="Squal_synth-like"/>
</dbReference>
<keyword evidence="10 11" id="KW-0472">Membrane</keyword>
<protein>
    <recommendedName>
        <fullName evidence="4">squalene synthase</fullName>
        <ecNumber evidence="4">2.5.1.21</ecNumber>
    </recommendedName>
</protein>
<keyword evidence="6" id="KW-0808">Transferase</keyword>
<evidence type="ECO:0000256" key="10">
    <source>
        <dbReference type="ARBA" id="ARBA00023136"/>
    </source>
</evidence>
<dbReference type="GO" id="GO:0045338">
    <property type="term" value="P:farnesyl diphosphate metabolic process"/>
    <property type="evidence" value="ECO:0007669"/>
    <property type="project" value="InterPro"/>
</dbReference>
<keyword evidence="7 11" id="KW-0812">Transmembrane</keyword>
<gene>
    <name evidence="12" type="ORF">CCAE0312_LOCUS9011</name>
</gene>
<evidence type="ECO:0000256" key="3">
    <source>
        <dbReference type="ARBA" id="ARBA00006251"/>
    </source>
</evidence>
<dbReference type="InterPro" id="IPR033904">
    <property type="entry name" value="Trans_IPPS_HH"/>
</dbReference>
<dbReference type="Pfam" id="PF00494">
    <property type="entry name" value="SQS_PSY"/>
    <property type="match status" value="1"/>
</dbReference>
<reference evidence="12" key="1">
    <citation type="submission" date="2021-01" db="EMBL/GenBank/DDBJ databases">
        <authorList>
            <person name="Corre E."/>
            <person name="Pelletier E."/>
            <person name="Niang G."/>
            <person name="Scheremetjew M."/>
            <person name="Finn R."/>
            <person name="Kale V."/>
            <person name="Holt S."/>
            <person name="Cochrane G."/>
            <person name="Meng A."/>
            <person name="Brown T."/>
            <person name="Cohen L."/>
        </authorList>
    </citation>
    <scope>NUCLEOTIDE SEQUENCE</scope>
    <source>
        <strain evidence="12">SAG 36.94</strain>
    </source>
</reference>
<dbReference type="EC" id="2.5.1.21" evidence="4"/>
<dbReference type="InterPro" id="IPR002060">
    <property type="entry name" value="Squ/phyt_synthse"/>
</dbReference>
<evidence type="ECO:0000256" key="4">
    <source>
        <dbReference type="ARBA" id="ARBA00012373"/>
    </source>
</evidence>
<dbReference type="PROSITE" id="PS01045">
    <property type="entry name" value="SQUALEN_PHYTOEN_SYN_2"/>
    <property type="match status" value="1"/>
</dbReference>
<feature type="transmembrane region" description="Helical" evidence="11">
    <location>
        <begin position="427"/>
        <end position="449"/>
    </location>
</feature>
<evidence type="ECO:0000256" key="6">
    <source>
        <dbReference type="ARBA" id="ARBA00022679"/>
    </source>
</evidence>
<dbReference type="PANTHER" id="PTHR11626">
    <property type="entry name" value="FARNESYL-DIPHOSPHATE FARNESYLTRANSFERASE"/>
    <property type="match status" value="1"/>
</dbReference>
<dbReference type="InterPro" id="IPR008949">
    <property type="entry name" value="Isoprenoid_synthase_dom_sf"/>
</dbReference>
<keyword evidence="8 11" id="KW-1133">Transmembrane helix</keyword>
<keyword evidence="9" id="KW-0443">Lipid metabolism</keyword>
<sequence length="470" mass="53008">MGAIRDLFRHPDELVAMVQYKLKARQAEKETKRPGRAPVRPGSREFCYGILKDVSRSFALVIMELAEDLRDPVCIFYLVLRGLDTVEDDTAVDPDVRVPLLREFYKKIDQEGWTLDGFGTNHYLRLLQGFDRVIDCFRALEPKYQAVIRDITRMMGAGMADHVRDEACVTIADYDLYCHYVAGLVGVGLTRMFVESGNEDPYLLNREDLSNSMGLFLQKTNIIRDYLEDMNEARTFWPSEIWSRFGNELGDFQNPEKRDDAVACLNAMVTDALRHVPDCIEYMVRIRNEHVFNFVAIPQVMAIGTLAECFNNPMVFEGVVKLRRGLTAKLVLRTKAMPALFRLYFDFANVMLKKLEPSDPSASATRTSLNQVVELSLPHVPGTPDLTVPNGAAVVVFAVLSFYLLGRRGAGDGIEVGSRRTGQLPSLGDIAAMSALFLAISYLLTFFGLQYVKPTRRTITINEGPVRYQS</sequence>
<dbReference type="NCBIfam" id="TIGR01559">
    <property type="entry name" value="squal_synth"/>
    <property type="match status" value="1"/>
</dbReference>
<evidence type="ECO:0000256" key="2">
    <source>
        <dbReference type="ARBA" id="ARBA00004370"/>
    </source>
</evidence>
<dbReference type="GO" id="GO:0008610">
    <property type="term" value="P:lipid biosynthetic process"/>
    <property type="evidence" value="ECO:0007669"/>
    <property type="project" value="InterPro"/>
</dbReference>
<dbReference type="SFLD" id="SFLDG01018">
    <property type="entry name" value="Squalene/Phytoene_Synthase_Lik"/>
    <property type="match status" value="1"/>
</dbReference>
<name>A0A7S1THX1_9RHOD</name>
<keyword evidence="5" id="KW-0444">Lipid biosynthesis</keyword>
<proteinExistence type="inferred from homology"/>
<evidence type="ECO:0000256" key="11">
    <source>
        <dbReference type="SAM" id="Phobius"/>
    </source>
</evidence>
<dbReference type="Gene3D" id="1.10.600.10">
    <property type="entry name" value="Farnesyl Diphosphate Synthase"/>
    <property type="match status" value="1"/>
</dbReference>
<dbReference type="GO" id="GO:0051996">
    <property type="term" value="F:squalene synthase [NAD(P)H] activity"/>
    <property type="evidence" value="ECO:0007669"/>
    <property type="project" value="UniProtKB-EC"/>
</dbReference>
<dbReference type="CDD" id="cd00683">
    <property type="entry name" value="Trans_IPPS_HH"/>
    <property type="match status" value="1"/>
</dbReference>
<evidence type="ECO:0000256" key="7">
    <source>
        <dbReference type="ARBA" id="ARBA00022692"/>
    </source>
</evidence>
<dbReference type="InterPro" id="IPR044844">
    <property type="entry name" value="Trans_IPPS_euk-type"/>
</dbReference>
<dbReference type="AlphaFoldDB" id="A0A7S1THX1"/>